<evidence type="ECO:0000313" key="1">
    <source>
        <dbReference type="EMBL" id="KKM27508.1"/>
    </source>
</evidence>
<organism evidence="1">
    <name type="scientific">marine sediment metagenome</name>
    <dbReference type="NCBI Taxonomy" id="412755"/>
    <lineage>
        <taxon>unclassified sequences</taxon>
        <taxon>metagenomes</taxon>
        <taxon>ecological metagenomes</taxon>
    </lineage>
</organism>
<evidence type="ECO:0008006" key="2">
    <source>
        <dbReference type="Google" id="ProtNLM"/>
    </source>
</evidence>
<comment type="caution">
    <text evidence="1">The sequence shown here is derived from an EMBL/GenBank/DDBJ whole genome shotgun (WGS) entry which is preliminary data.</text>
</comment>
<accession>A0A0F9L009</accession>
<dbReference type="AlphaFoldDB" id="A0A0F9L009"/>
<reference evidence="1" key="1">
    <citation type="journal article" date="2015" name="Nature">
        <title>Complex archaea that bridge the gap between prokaryotes and eukaryotes.</title>
        <authorList>
            <person name="Spang A."/>
            <person name="Saw J.H."/>
            <person name="Jorgensen S.L."/>
            <person name="Zaremba-Niedzwiedzka K."/>
            <person name="Martijn J."/>
            <person name="Lind A.E."/>
            <person name="van Eijk R."/>
            <person name="Schleper C."/>
            <person name="Guy L."/>
            <person name="Ettema T.J."/>
        </authorList>
    </citation>
    <scope>NUCLEOTIDE SEQUENCE</scope>
</reference>
<protein>
    <recommendedName>
        <fullName evidence="2">Zinc finger CHC2-type domain-containing protein</fullName>
    </recommendedName>
</protein>
<proteinExistence type="predicted"/>
<sequence>MTQIDSCGHPTGHSSMLIDGNWLCYSCTQKELSGLRKFVSEFEAWLEPDAEPHVRYQWQAMKRQFLEARESEDDERQKIK</sequence>
<name>A0A0F9L009_9ZZZZ</name>
<gene>
    <name evidence="1" type="ORF">LCGC14_1574080</name>
</gene>
<dbReference type="EMBL" id="LAZR01012309">
    <property type="protein sequence ID" value="KKM27508.1"/>
    <property type="molecule type" value="Genomic_DNA"/>
</dbReference>